<gene>
    <name evidence="1" type="ORF">QYF61_004585</name>
</gene>
<accession>A0AAN7N4R2</accession>
<evidence type="ECO:0008006" key="3">
    <source>
        <dbReference type="Google" id="ProtNLM"/>
    </source>
</evidence>
<dbReference type="AlphaFoldDB" id="A0AAN7N4R2"/>
<dbReference type="EMBL" id="JAUNZN010000006">
    <property type="protein sequence ID" value="KAK4819435.1"/>
    <property type="molecule type" value="Genomic_DNA"/>
</dbReference>
<name>A0AAN7N4R2_MYCAM</name>
<organism evidence="1 2">
    <name type="scientific">Mycteria americana</name>
    <name type="common">Wood stork</name>
    <dbReference type="NCBI Taxonomy" id="33587"/>
    <lineage>
        <taxon>Eukaryota</taxon>
        <taxon>Metazoa</taxon>
        <taxon>Chordata</taxon>
        <taxon>Craniata</taxon>
        <taxon>Vertebrata</taxon>
        <taxon>Euteleostomi</taxon>
        <taxon>Archelosauria</taxon>
        <taxon>Archosauria</taxon>
        <taxon>Dinosauria</taxon>
        <taxon>Saurischia</taxon>
        <taxon>Theropoda</taxon>
        <taxon>Coelurosauria</taxon>
        <taxon>Aves</taxon>
        <taxon>Neognathae</taxon>
        <taxon>Neoaves</taxon>
        <taxon>Aequornithes</taxon>
        <taxon>Ciconiiformes</taxon>
        <taxon>Ciconiidae</taxon>
        <taxon>Mycteria</taxon>
    </lineage>
</organism>
<sequence>MDDERHSLRHVSFAIIKGWHWLILGTAIDLDDGAECTLSKSADHTKLGVVAGTRESCTARERDLDRLEKWANRNILMFNKGKCKVLHWGKNNAMHQCMLGATHLESSFAEKALRVLVNHEPAMCPCSKQV</sequence>
<keyword evidence="2" id="KW-1185">Reference proteome</keyword>
<evidence type="ECO:0000313" key="2">
    <source>
        <dbReference type="Proteomes" id="UP001333110"/>
    </source>
</evidence>
<evidence type="ECO:0000313" key="1">
    <source>
        <dbReference type="EMBL" id="KAK4819435.1"/>
    </source>
</evidence>
<protein>
    <recommendedName>
        <fullName evidence="3">Rna-directed dna polymerase from mobile element jockey-like</fullName>
    </recommendedName>
</protein>
<proteinExistence type="predicted"/>
<comment type="caution">
    <text evidence="1">The sequence shown here is derived from an EMBL/GenBank/DDBJ whole genome shotgun (WGS) entry which is preliminary data.</text>
</comment>
<dbReference type="PANTHER" id="PTHR33332">
    <property type="entry name" value="REVERSE TRANSCRIPTASE DOMAIN-CONTAINING PROTEIN"/>
    <property type="match status" value="1"/>
</dbReference>
<dbReference type="Proteomes" id="UP001333110">
    <property type="component" value="Unassembled WGS sequence"/>
</dbReference>
<reference evidence="1 2" key="1">
    <citation type="journal article" date="2023" name="J. Hered.">
        <title>Chromosome-level genome of the wood stork (Mycteria americana) provides insight into avian chromosome evolution.</title>
        <authorList>
            <person name="Flamio R. Jr."/>
            <person name="Ramstad K.M."/>
        </authorList>
    </citation>
    <scope>NUCLEOTIDE SEQUENCE [LARGE SCALE GENOMIC DNA]</scope>
    <source>
        <strain evidence="1">JAX WOST 10</strain>
    </source>
</reference>